<dbReference type="EMBL" id="MT142557">
    <property type="protein sequence ID" value="QJA85142.1"/>
    <property type="molecule type" value="Genomic_DNA"/>
</dbReference>
<protein>
    <submittedName>
        <fullName evidence="1">Putative terminase</fullName>
    </submittedName>
</protein>
<accession>A0A6M3KTJ0</accession>
<proteinExistence type="predicted"/>
<dbReference type="AlphaFoldDB" id="A0A6M3KTJ0"/>
<name>A0A6M3KTJ0_9ZZZZ</name>
<gene>
    <name evidence="1" type="ORF">MM415B02269_0002</name>
</gene>
<reference evidence="1" key="1">
    <citation type="submission" date="2020-03" db="EMBL/GenBank/DDBJ databases">
        <title>The deep terrestrial virosphere.</title>
        <authorList>
            <person name="Holmfeldt K."/>
            <person name="Nilsson E."/>
            <person name="Simone D."/>
            <person name="Lopez-Fernandez M."/>
            <person name="Wu X."/>
            <person name="de Brujin I."/>
            <person name="Lundin D."/>
            <person name="Andersson A."/>
            <person name="Bertilsson S."/>
            <person name="Dopson M."/>
        </authorList>
    </citation>
    <scope>NUCLEOTIDE SEQUENCE</scope>
    <source>
        <strain evidence="1">MM415B02269</strain>
    </source>
</reference>
<organism evidence="1">
    <name type="scientific">viral metagenome</name>
    <dbReference type="NCBI Taxonomy" id="1070528"/>
    <lineage>
        <taxon>unclassified sequences</taxon>
        <taxon>metagenomes</taxon>
        <taxon>organismal metagenomes</taxon>
    </lineage>
</organism>
<evidence type="ECO:0000313" key="1">
    <source>
        <dbReference type="EMBL" id="QJA85142.1"/>
    </source>
</evidence>
<sequence length="148" mass="16591">MNGNKLTMTERGEFLGRIQKDHYPTIINLARMAFFDVRKLFNDDGTVKNPTELDDDTAAAIDGIKIKERVLKGKIDGHKVIERHIEVKTVDKLAATEKLGTYQKVFNQPIGIGGGNVNIQINVLELKFDKKGSPIFELPQERKELDGG</sequence>